<accession>A0A7R9IDF7</accession>
<evidence type="ECO:0000313" key="1">
    <source>
        <dbReference type="EMBL" id="CAD7455552.1"/>
    </source>
</evidence>
<gene>
    <name evidence="1" type="ORF">TTEB3V08_LOCUS3619</name>
</gene>
<reference evidence="1" key="1">
    <citation type="submission" date="2020-11" db="EMBL/GenBank/DDBJ databases">
        <authorList>
            <person name="Tran Van P."/>
        </authorList>
    </citation>
    <scope>NUCLEOTIDE SEQUENCE</scope>
</reference>
<protein>
    <submittedName>
        <fullName evidence="1">Uncharacterized protein</fullName>
    </submittedName>
</protein>
<sequence>MKVLPLKQNSKTAFIWRATDIPILPTVTAKITFQEFAFRNDVKPELFEIPKNYVEDPTRFVKDWFMFPDL</sequence>
<name>A0A7R9IDF7_9NEOP</name>
<dbReference type="AlphaFoldDB" id="A0A7R9IDF7"/>
<organism evidence="1">
    <name type="scientific">Timema tahoe</name>
    <dbReference type="NCBI Taxonomy" id="61484"/>
    <lineage>
        <taxon>Eukaryota</taxon>
        <taxon>Metazoa</taxon>
        <taxon>Ecdysozoa</taxon>
        <taxon>Arthropoda</taxon>
        <taxon>Hexapoda</taxon>
        <taxon>Insecta</taxon>
        <taxon>Pterygota</taxon>
        <taxon>Neoptera</taxon>
        <taxon>Polyneoptera</taxon>
        <taxon>Phasmatodea</taxon>
        <taxon>Timematodea</taxon>
        <taxon>Timematoidea</taxon>
        <taxon>Timematidae</taxon>
        <taxon>Timema</taxon>
    </lineage>
</organism>
<proteinExistence type="predicted"/>
<dbReference type="EMBL" id="OE000953">
    <property type="protein sequence ID" value="CAD7455552.1"/>
    <property type="molecule type" value="Genomic_DNA"/>
</dbReference>